<dbReference type="InterPro" id="IPR013103">
    <property type="entry name" value="RVT_2"/>
</dbReference>
<feature type="compositionally biased region" description="Basic and acidic residues" evidence="1">
    <location>
        <begin position="36"/>
        <end position="46"/>
    </location>
</feature>
<evidence type="ECO:0000313" key="3">
    <source>
        <dbReference type="EMBL" id="CAH9084673.1"/>
    </source>
</evidence>
<dbReference type="InterPro" id="IPR043502">
    <property type="entry name" value="DNA/RNA_pol_sf"/>
</dbReference>
<protein>
    <recommendedName>
        <fullName evidence="2">Reverse transcriptase Ty1/copia-type domain-containing protein</fullName>
    </recommendedName>
</protein>
<organism evidence="3 4">
    <name type="scientific">Cuscuta europaea</name>
    <name type="common">European dodder</name>
    <dbReference type="NCBI Taxonomy" id="41803"/>
    <lineage>
        <taxon>Eukaryota</taxon>
        <taxon>Viridiplantae</taxon>
        <taxon>Streptophyta</taxon>
        <taxon>Embryophyta</taxon>
        <taxon>Tracheophyta</taxon>
        <taxon>Spermatophyta</taxon>
        <taxon>Magnoliopsida</taxon>
        <taxon>eudicotyledons</taxon>
        <taxon>Gunneridae</taxon>
        <taxon>Pentapetalae</taxon>
        <taxon>asterids</taxon>
        <taxon>lamiids</taxon>
        <taxon>Solanales</taxon>
        <taxon>Convolvulaceae</taxon>
        <taxon>Cuscuteae</taxon>
        <taxon>Cuscuta</taxon>
        <taxon>Cuscuta subgen. Cuscuta</taxon>
    </lineage>
</organism>
<feature type="domain" description="Reverse transcriptase Ty1/copia-type" evidence="2">
    <location>
        <begin position="140"/>
        <end position="253"/>
    </location>
</feature>
<keyword evidence="4" id="KW-1185">Reference proteome</keyword>
<feature type="region of interest" description="Disordered" evidence="1">
    <location>
        <begin position="26"/>
        <end position="51"/>
    </location>
</feature>
<name>A0A9P0Z2S6_CUSEU</name>
<gene>
    <name evidence="3" type="ORF">CEURO_LOCUS9118</name>
</gene>
<comment type="caution">
    <text evidence="3">The sequence shown here is derived from an EMBL/GenBank/DDBJ whole genome shotgun (WGS) entry which is preliminary data.</text>
</comment>
<evidence type="ECO:0000313" key="4">
    <source>
        <dbReference type="Proteomes" id="UP001152484"/>
    </source>
</evidence>
<accession>A0A9P0Z2S6</accession>
<dbReference type="SUPFAM" id="SSF56672">
    <property type="entry name" value="DNA/RNA polymerases"/>
    <property type="match status" value="1"/>
</dbReference>
<evidence type="ECO:0000256" key="1">
    <source>
        <dbReference type="SAM" id="MobiDB-lite"/>
    </source>
</evidence>
<reference evidence="3" key="1">
    <citation type="submission" date="2022-07" db="EMBL/GenBank/DDBJ databases">
        <authorList>
            <person name="Macas J."/>
            <person name="Novak P."/>
            <person name="Neumann P."/>
        </authorList>
    </citation>
    <scope>NUCLEOTIDE SEQUENCE</scope>
</reference>
<evidence type="ECO:0000259" key="2">
    <source>
        <dbReference type="Pfam" id="PF07727"/>
    </source>
</evidence>
<dbReference type="OrthoDB" id="411615at2759"/>
<sequence>MLSYRYVMVESMNVVEENNYKLPHHVKRHNEKKRKATCDNREEHSPRRSTRVRSFPIHLQDYTYELPSSITSGIHTSSSSCNSVRYPIQNYITYNRLSTSQSCFTAALSKITEPKTYNQAAKFPEWQDAMKTEIQALEKNNTWVLVNPPPNQNVIGCKWVFKTKLKPDGSLERYKARLVAKGYTQEEGVDYFDTFSPVVKLTIVKIILAIASAKNCFLHQLDVNNAFLHGDLNENIFMQPPPGYLAPDDNRICK</sequence>
<dbReference type="EMBL" id="CAMAPE010000017">
    <property type="protein sequence ID" value="CAH9084673.1"/>
    <property type="molecule type" value="Genomic_DNA"/>
</dbReference>
<feature type="compositionally biased region" description="Basic residues" evidence="1">
    <location>
        <begin position="26"/>
        <end position="35"/>
    </location>
</feature>
<dbReference type="Proteomes" id="UP001152484">
    <property type="component" value="Unassembled WGS sequence"/>
</dbReference>
<dbReference type="AlphaFoldDB" id="A0A9P0Z2S6"/>
<dbReference type="Pfam" id="PF07727">
    <property type="entry name" value="RVT_2"/>
    <property type="match status" value="1"/>
</dbReference>
<proteinExistence type="predicted"/>